<dbReference type="CDD" id="cd03335">
    <property type="entry name" value="TCP1_alpha"/>
    <property type="match status" value="1"/>
</dbReference>
<comment type="caution">
    <text evidence="11">The sequence shown here is derived from an EMBL/GenBank/DDBJ whole genome shotgun (WGS) entry which is preliminary data.</text>
</comment>
<dbReference type="SUPFAM" id="SSF52029">
    <property type="entry name" value="GroEL apical domain-like"/>
    <property type="match status" value="1"/>
</dbReference>
<dbReference type="PROSITE" id="PS00995">
    <property type="entry name" value="TCP1_3"/>
    <property type="match status" value="1"/>
</dbReference>
<dbReference type="AlphaFoldDB" id="A0A9W7MA68"/>
<evidence type="ECO:0000256" key="7">
    <source>
        <dbReference type="ARBA" id="ARBA00023186"/>
    </source>
</evidence>
<dbReference type="InterPro" id="IPR027409">
    <property type="entry name" value="GroEL-like_apical_dom_sf"/>
</dbReference>
<sequence length="545" mass="59037">MAIAGQAPDILGDRQSGQDVRTQNVMACQAVANIVKSSLGPVGLDKMLVDDIGDVTITNDGATILKMLEVEHPAAKVLVELAELQDREVGDGTTSVVIVAAEFLKRANDLVRNKIHPTSIISGFRLAMREACKYVEEKLAVKVEKLGKDSLINCAKTSMSSKLIAGDSDFFANLVVEAVLAVKMTNARGEVRYPIKGINVLKAHGKSARDSYLLNGYALNTGRAAQGMPLRVSPAKIACLDFNLQKTKMQLGVQVLVTDPRELEKIRQREADMTKERIEKLLKAGANVVLTTKGIDDMALKYFVEAGAIAVRRVRKEDMRHVAKATGATMVSTFADMEGEETFDSSLLGSADEVVEERIADDDVVMIKGTKSTSAVSLILRGANDYMLDEMERALHDALSIVKRTLESNTVVAGGGAVEAALSVYLEYLATTLGSREQLAIAEFAEALLIIPKVLAVNAAKDATELVAKLRAYHHTAQTKADKKHFSSMGLDLLNGTVRNNLEAGVIEPAMSKVKILQFATEAAITILRIDDMIRLVKDESQNEE</sequence>
<accession>A0A9W7MA68</accession>
<keyword evidence="4" id="KW-0963">Cytoplasm</keyword>
<evidence type="ECO:0000256" key="4">
    <source>
        <dbReference type="ARBA" id="ARBA00022490"/>
    </source>
</evidence>
<evidence type="ECO:0000256" key="2">
    <source>
        <dbReference type="ARBA" id="ARBA00008020"/>
    </source>
</evidence>
<evidence type="ECO:0000313" key="11">
    <source>
        <dbReference type="EMBL" id="GMI93034.1"/>
    </source>
</evidence>
<dbReference type="GO" id="GO:0016887">
    <property type="term" value="F:ATP hydrolysis activity"/>
    <property type="evidence" value="ECO:0007669"/>
    <property type="project" value="InterPro"/>
</dbReference>
<dbReference type="NCBIfam" id="NF041083">
    <property type="entry name" value="thermosome_beta"/>
    <property type="match status" value="1"/>
</dbReference>
<evidence type="ECO:0000256" key="1">
    <source>
        <dbReference type="ARBA" id="ARBA00004496"/>
    </source>
</evidence>
<dbReference type="Gene3D" id="3.30.260.10">
    <property type="entry name" value="TCP-1-like chaperonin intermediate domain"/>
    <property type="match status" value="1"/>
</dbReference>
<protein>
    <recommendedName>
        <fullName evidence="3">T-complex protein 1 subunit alpha</fullName>
    </recommendedName>
    <alternativeName>
        <fullName evidence="9">CCT-alpha</fullName>
    </alternativeName>
</protein>
<dbReference type="OrthoDB" id="10248520at2759"/>
<dbReference type="Gene3D" id="3.50.7.10">
    <property type="entry name" value="GroEL"/>
    <property type="match status" value="1"/>
</dbReference>
<dbReference type="NCBIfam" id="TIGR02340">
    <property type="entry name" value="chap_CCT_alpha"/>
    <property type="match status" value="1"/>
</dbReference>
<dbReference type="GO" id="GO:0140662">
    <property type="term" value="F:ATP-dependent protein folding chaperone"/>
    <property type="evidence" value="ECO:0007669"/>
    <property type="project" value="InterPro"/>
</dbReference>
<organism evidence="11 12">
    <name type="scientific">Hibiscus trionum</name>
    <name type="common">Flower of an hour</name>
    <dbReference type="NCBI Taxonomy" id="183268"/>
    <lineage>
        <taxon>Eukaryota</taxon>
        <taxon>Viridiplantae</taxon>
        <taxon>Streptophyta</taxon>
        <taxon>Embryophyta</taxon>
        <taxon>Tracheophyta</taxon>
        <taxon>Spermatophyta</taxon>
        <taxon>Magnoliopsida</taxon>
        <taxon>eudicotyledons</taxon>
        <taxon>Gunneridae</taxon>
        <taxon>Pentapetalae</taxon>
        <taxon>rosids</taxon>
        <taxon>malvids</taxon>
        <taxon>Malvales</taxon>
        <taxon>Malvaceae</taxon>
        <taxon>Malvoideae</taxon>
        <taxon>Hibiscus</taxon>
    </lineage>
</organism>
<dbReference type="FunFam" id="3.50.7.10:FF:000009">
    <property type="entry name" value="T-complex protein 1 subunit alpha"/>
    <property type="match status" value="1"/>
</dbReference>
<evidence type="ECO:0000256" key="9">
    <source>
        <dbReference type="ARBA" id="ARBA00030049"/>
    </source>
</evidence>
<gene>
    <name evidence="11" type="ORF">HRI_002972700</name>
</gene>
<keyword evidence="6 10" id="KW-0067">ATP-binding</keyword>
<dbReference type="InterPro" id="IPR053374">
    <property type="entry name" value="TCP-1_chaperonin"/>
</dbReference>
<comment type="subcellular location">
    <subcellularLocation>
        <location evidence="1">Cytoplasm</location>
    </subcellularLocation>
</comment>
<reference evidence="11" key="1">
    <citation type="submission" date="2023-05" db="EMBL/GenBank/DDBJ databases">
        <title>Genome and transcriptome analyses reveal genes involved in the formation of fine ridges on petal epidermal cells in Hibiscus trionum.</title>
        <authorList>
            <person name="Koshimizu S."/>
            <person name="Masuda S."/>
            <person name="Ishii T."/>
            <person name="Shirasu K."/>
            <person name="Hoshino A."/>
            <person name="Arita M."/>
        </authorList>
    </citation>
    <scope>NUCLEOTIDE SEQUENCE</scope>
    <source>
        <strain evidence="11">Hamamatsu line</strain>
    </source>
</reference>
<dbReference type="NCBIfam" id="NF041082">
    <property type="entry name" value="thermosome_alpha"/>
    <property type="match status" value="1"/>
</dbReference>
<dbReference type="InterPro" id="IPR054827">
    <property type="entry name" value="thermosome_alpha"/>
</dbReference>
<evidence type="ECO:0000313" key="12">
    <source>
        <dbReference type="Proteomes" id="UP001165190"/>
    </source>
</evidence>
<evidence type="ECO:0000256" key="6">
    <source>
        <dbReference type="ARBA" id="ARBA00022840"/>
    </source>
</evidence>
<dbReference type="PRINTS" id="PR00304">
    <property type="entry name" value="TCOMPLEXTCP1"/>
</dbReference>
<dbReference type="InterPro" id="IPR027410">
    <property type="entry name" value="TCP-1-like_intermed_sf"/>
</dbReference>
<dbReference type="EMBL" id="BSYR01000025">
    <property type="protein sequence ID" value="GMI93034.1"/>
    <property type="molecule type" value="Genomic_DNA"/>
</dbReference>
<name>A0A9W7MA68_HIBTR</name>
<dbReference type="Proteomes" id="UP001165190">
    <property type="component" value="Unassembled WGS sequence"/>
</dbReference>
<dbReference type="SUPFAM" id="SSF54849">
    <property type="entry name" value="GroEL-intermediate domain like"/>
    <property type="match status" value="1"/>
</dbReference>
<dbReference type="PANTHER" id="PTHR11353">
    <property type="entry name" value="CHAPERONIN"/>
    <property type="match status" value="1"/>
</dbReference>
<dbReference type="PROSITE" id="PS00751">
    <property type="entry name" value="TCP1_2"/>
    <property type="match status" value="1"/>
</dbReference>
<keyword evidence="7 10" id="KW-0143">Chaperone</keyword>
<dbReference type="FunFam" id="1.10.560.10:FF:000070">
    <property type="entry name" value="Uncharacterized protein"/>
    <property type="match status" value="1"/>
</dbReference>
<dbReference type="GO" id="GO:0005524">
    <property type="term" value="F:ATP binding"/>
    <property type="evidence" value="ECO:0007669"/>
    <property type="project" value="UniProtKB-KW"/>
</dbReference>
<evidence type="ECO:0000256" key="8">
    <source>
        <dbReference type="ARBA" id="ARBA00024677"/>
    </source>
</evidence>
<dbReference type="SUPFAM" id="SSF48592">
    <property type="entry name" value="GroEL equatorial domain-like"/>
    <property type="match status" value="1"/>
</dbReference>
<evidence type="ECO:0000256" key="5">
    <source>
        <dbReference type="ARBA" id="ARBA00022741"/>
    </source>
</evidence>
<dbReference type="InterPro" id="IPR012715">
    <property type="entry name" value="Chap_CCT_alpha"/>
</dbReference>
<dbReference type="GO" id="GO:0005737">
    <property type="term" value="C:cytoplasm"/>
    <property type="evidence" value="ECO:0007669"/>
    <property type="project" value="UniProtKB-SubCell"/>
</dbReference>
<comment type="similarity">
    <text evidence="2 10">Belongs to the TCP-1 chaperonin family.</text>
</comment>
<dbReference type="Pfam" id="PF00118">
    <property type="entry name" value="Cpn60_TCP1"/>
    <property type="match status" value="1"/>
</dbReference>
<evidence type="ECO:0000256" key="10">
    <source>
        <dbReference type="RuleBase" id="RU004187"/>
    </source>
</evidence>
<evidence type="ECO:0000256" key="3">
    <source>
        <dbReference type="ARBA" id="ARBA00014424"/>
    </source>
</evidence>
<dbReference type="InterPro" id="IPR017998">
    <property type="entry name" value="Chaperone_TCP-1"/>
</dbReference>
<dbReference type="PROSITE" id="PS00750">
    <property type="entry name" value="TCP1_1"/>
    <property type="match status" value="1"/>
</dbReference>
<dbReference type="InterPro" id="IPR002423">
    <property type="entry name" value="Cpn60/GroEL/TCP-1"/>
</dbReference>
<dbReference type="Gene3D" id="1.10.560.10">
    <property type="entry name" value="GroEL-like equatorial domain"/>
    <property type="match status" value="1"/>
</dbReference>
<keyword evidence="12" id="KW-1185">Reference proteome</keyword>
<dbReference type="GO" id="GO:0051082">
    <property type="term" value="F:unfolded protein binding"/>
    <property type="evidence" value="ECO:0007669"/>
    <property type="project" value="InterPro"/>
</dbReference>
<dbReference type="InterPro" id="IPR002194">
    <property type="entry name" value="Chaperonin_TCP-1_CS"/>
</dbReference>
<keyword evidence="5 10" id="KW-0547">Nucleotide-binding</keyword>
<comment type="function">
    <text evidence="8">Molecular chaperone; assists the folding of proteins upon ATP hydrolysis. Known to play a role, in vitro, in the folding of actin and tubulin.</text>
</comment>
<dbReference type="InterPro" id="IPR027413">
    <property type="entry name" value="GROEL-like_equatorial_sf"/>
</dbReference>
<proteinExistence type="inferred from homology"/>